<dbReference type="InterPro" id="IPR013525">
    <property type="entry name" value="ABC2_TM"/>
</dbReference>
<feature type="transmembrane region" description="Helical" evidence="5">
    <location>
        <begin position="121"/>
        <end position="146"/>
    </location>
</feature>
<dbReference type="AlphaFoldDB" id="Q2RWQ1"/>
<name>Q2RWQ1_RHORT</name>
<dbReference type="PANTHER" id="PTHR43332">
    <property type="entry name" value="INNER MEMBRANE TRANSPORT PERMEASE YADH-RELATED"/>
    <property type="match status" value="1"/>
</dbReference>
<feature type="transmembrane region" description="Helical" evidence="5">
    <location>
        <begin position="71"/>
        <end position="90"/>
    </location>
</feature>
<keyword evidence="2 5" id="KW-0812">Transmembrane</keyword>
<dbReference type="PRINTS" id="PR00164">
    <property type="entry name" value="ABC2TRNSPORT"/>
</dbReference>
<dbReference type="PhylomeDB" id="Q2RWQ1"/>
<keyword evidence="8" id="KW-1185">Reference proteome</keyword>
<dbReference type="InterPro" id="IPR047817">
    <property type="entry name" value="ABC2_TM_bact-type"/>
</dbReference>
<evidence type="ECO:0000256" key="4">
    <source>
        <dbReference type="ARBA" id="ARBA00023136"/>
    </source>
</evidence>
<dbReference type="PANTHER" id="PTHR43332:SF2">
    <property type="entry name" value="INNER MEMBRANE TRANSPORT PERMEASE YADH"/>
    <property type="match status" value="1"/>
</dbReference>
<evidence type="ECO:0000256" key="1">
    <source>
        <dbReference type="ARBA" id="ARBA00004141"/>
    </source>
</evidence>
<evidence type="ECO:0000256" key="5">
    <source>
        <dbReference type="RuleBase" id="RU361157"/>
    </source>
</evidence>
<feature type="transmembrane region" description="Helical" evidence="5">
    <location>
        <begin position="38"/>
        <end position="59"/>
    </location>
</feature>
<accession>Q2RWQ1</accession>
<feature type="transmembrane region" description="Helical" evidence="5">
    <location>
        <begin position="184"/>
        <end position="205"/>
    </location>
</feature>
<dbReference type="EMBL" id="CP000230">
    <property type="protein sequence ID" value="ABC21444.1"/>
    <property type="molecule type" value="Genomic_DNA"/>
</dbReference>
<dbReference type="Proteomes" id="UP000001929">
    <property type="component" value="Chromosome"/>
</dbReference>
<dbReference type="STRING" id="269796.Rru_A0640"/>
<dbReference type="Pfam" id="PF01061">
    <property type="entry name" value="ABC2_membrane"/>
    <property type="match status" value="1"/>
</dbReference>
<dbReference type="RefSeq" id="WP_011388398.1">
    <property type="nucleotide sequence ID" value="NC_007643.1"/>
</dbReference>
<feature type="transmembrane region" description="Helical" evidence="5">
    <location>
        <begin position="238"/>
        <end position="259"/>
    </location>
</feature>
<organism evidence="7 8">
    <name type="scientific">Rhodospirillum rubrum (strain ATCC 11170 / ATH 1.1.1 / DSM 467 / LMG 4362 / NCIMB 8255 / S1)</name>
    <dbReference type="NCBI Taxonomy" id="269796"/>
    <lineage>
        <taxon>Bacteria</taxon>
        <taxon>Pseudomonadati</taxon>
        <taxon>Pseudomonadota</taxon>
        <taxon>Alphaproteobacteria</taxon>
        <taxon>Rhodospirillales</taxon>
        <taxon>Rhodospirillaceae</taxon>
        <taxon>Rhodospirillum</taxon>
    </lineage>
</organism>
<feature type="domain" description="ABC transmembrane type-2" evidence="6">
    <location>
        <begin position="37"/>
        <end position="265"/>
    </location>
</feature>
<dbReference type="PROSITE" id="PS51012">
    <property type="entry name" value="ABC_TM2"/>
    <property type="match status" value="1"/>
</dbReference>
<dbReference type="PIRSF" id="PIRSF006648">
    <property type="entry name" value="DrrB"/>
    <property type="match status" value="1"/>
</dbReference>
<keyword evidence="3 5" id="KW-1133">Transmembrane helix</keyword>
<protein>
    <recommendedName>
        <fullName evidence="5">Transport permease protein</fullName>
    </recommendedName>
</protein>
<keyword evidence="5" id="KW-1003">Cell membrane</keyword>
<evidence type="ECO:0000259" key="6">
    <source>
        <dbReference type="PROSITE" id="PS51012"/>
    </source>
</evidence>
<dbReference type="HOGENOM" id="CLU_039483_3_0_5"/>
<dbReference type="GO" id="GO:0043190">
    <property type="term" value="C:ATP-binding cassette (ABC) transporter complex"/>
    <property type="evidence" value="ECO:0007669"/>
    <property type="project" value="InterPro"/>
</dbReference>
<reference evidence="7 8" key="1">
    <citation type="journal article" date="2011" name="Stand. Genomic Sci.">
        <title>Complete genome sequence of Rhodospirillum rubrum type strain (S1).</title>
        <authorList>
            <person name="Munk A.C."/>
            <person name="Copeland A."/>
            <person name="Lucas S."/>
            <person name="Lapidus A."/>
            <person name="Del Rio T.G."/>
            <person name="Barry K."/>
            <person name="Detter J.C."/>
            <person name="Hammon N."/>
            <person name="Israni S."/>
            <person name="Pitluck S."/>
            <person name="Brettin T."/>
            <person name="Bruce D."/>
            <person name="Han C."/>
            <person name="Tapia R."/>
            <person name="Gilna P."/>
            <person name="Schmutz J."/>
            <person name="Larimer F."/>
            <person name="Land M."/>
            <person name="Kyrpides N.C."/>
            <person name="Mavromatis K."/>
            <person name="Richardson P."/>
            <person name="Rohde M."/>
            <person name="Goker M."/>
            <person name="Klenk H.P."/>
            <person name="Zhang Y."/>
            <person name="Roberts G.P."/>
            <person name="Reslewic S."/>
            <person name="Schwartz D.C."/>
        </authorList>
    </citation>
    <scope>NUCLEOTIDE SEQUENCE [LARGE SCALE GENOMIC DNA]</scope>
    <source>
        <strain evidence="8">ATCC 11170 / ATH 1.1.1 / DSM 467 / LMG 4362 / NCIMB 8255 / S1</strain>
    </source>
</reference>
<keyword evidence="4 5" id="KW-0472">Membrane</keyword>
<dbReference type="eggNOG" id="COG0842">
    <property type="taxonomic scope" value="Bacteria"/>
</dbReference>
<dbReference type="EnsemblBacteria" id="ABC21444">
    <property type="protein sequence ID" value="ABC21444"/>
    <property type="gene ID" value="Rru_A0640"/>
</dbReference>
<evidence type="ECO:0000313" key="8">
    <source>
        <dbReference type="Proteomes" id="UP000001929"/>
    </source>
</evidence>
<dbReference type="PATRIC" id="fig|269796.9.peg.696"/>
<keyword evidence="5" id="KW-0813">Transport</keyword>
<evidence type="ECO:0000256" key="3">
    <source>
        <dbReference type="ARBA" id="ARBA00022989"/>
    </source>
</evidence>
<dbReference type="InterPro" id="IPR000412">
    <property type="entry name" value="ABC_2_transport"/>
</dbReference>
<dbReference type="GO" id="GO:0140359">
    <property type="term" value="F:ABC-type transporter activity"/>
    <property type="evidence" value="ECO:0007669"/>
    <property type="project" value="InterPro"/>
</dbReference>
<evidence type="ECO:0000256" key="2">
    <source>
        <dbReference type="ARBA" id="ARBA00022692"/>
    </source>
</evidence>
<proteinExistence type="inferred from homology"/>
<dbReference type="KEGG" id="rru:Rru_A0640"/>
<dbReference type="InterPro" id="IPR052522">
    <property type="entry name" value="ABC-2_transport_permease"/>
</dbReference>
<feature type="transmembrane region" description="Helical" evidence="5">
    <location>
        <begin position="153"/>
        <end position="178"/>
    </location>
</feature>
<gene>
    <name evidence="7" type="ordered locus">Rru_A0640</name>
</gene>
<evidence type="ECO:0000313" key="7">
    <source>
        <dbReference type="EMBL" id="ABC21444.1"/>
    </source>
</evidence>
<comment type="similarity">
    <text evidence="5">Belongs to the ABC-2 integral membrane protein family.</text>
</comment>
<sequence length="270" mass="29528">MKDASAGFSIPQPRHIGAVNWLGLWELYLKEVRRFLKVYLQTLAAPLVTTLIFLAIFALSVGPQTAQGGLGFMEFLAPGLIMMAMVQNAFANTSSSLIIAKVQGNIVDVLMPPLNATELTLAYALGGVTRGVMVGIFVALGMMAFVTLHIHSVFFIVYHAFAASLMLSLLGMIAGIWADKFDHMASVTNFIVTPLSFLSGTFYTIDRLPESLRFLAHLNPFFYMIDGFRFGFIGHDQAMPITGLVVVGGFNVVLAAVCWQMFRTGYKLKA</sequence>
<comment type="subcellular location">
    <subcellularLocation>
        <location evidence="5">Cell inner membrane</location>
        <topology evidence="5">Multi-pass membrane protein</topology>
    </subcellularLocation>
    <subcellularLocation>
        <location evidence="1">Membrane</location>
        <topology evidence="1">Multi-pass membrane protein</topology>
    </subcellularLocation>
</comment>